<dbReference type="AlphaFoldDB" id="A0A6V7QBY1"/>
<dbReference type="GO" id="GO:0003676">
    <property type="term" value="F:nucleic acid binding"/>
    <property type="evidence" value="ECO:0007669"/>
    <property type="project" value="InterPro"/>
</dbReference>
<dbReference type="Gene3D" id="3.30.420.10">
    <property type="entry name" value="Ribonuclease H-like superfamily/Ribonuclease H"/>
    <property type="match status" value="1"/>
</dbReference>
<accession>A0A6V7QBY1</accession>
<dbReference type="SUPFAM" id="SSF53098">
    <property type="entry name" value="Ribonuclease H-like"/>
    <property type="match status" value="1"/>
</dbReference>
<gene>
    <name evidence="1" type="ORF">CB5_LOCUS23910</name>
</gene>
<name>A0A6V7QBY1_ANACO</name>
<reference evidence="1" key="1">
    <citation type="submission" date="2020-07" db="EMBL/GenBank/DDBJ databases">
        <authorList>
            <person name="Lin J."/>
        </authorList>
    </citation>
    <scope>NUCLEOTIDE SEQUENCE</scope>
</reference>
<proteinExistence type="predicted"/>
<evidence type="ECO:0000313" key="1">
    <source>
        <dbReference type="EMBL" id="CAD1840699.1"/>
    </source>
</evidence>
<sequence>MKSRDEERKKLIEELIARVDEVEDLKTRVTILEKAGNRDEKEIDNFLWHMEHYFKALRLGDKEEKVQAASMYLADDAMLWWRRRSAEAEKGQCSLKTWEDFVRELKALFYPEHGVDRFFKYGTFIAAPADCTAEEAARLFVSHIVKLWGIPTSIVSDRDPRFTGKFWTEVKTIQDALKS</sequence>
<organism evidence="1">
    <name type="scientific">Ananas comosus var. bracteatus</name>
    <name type="common">red pineapple</name>
    <dbReference type="NCBI Taxonomy" id="296719"/>
    <lineage>
        <taxon>Eukaryota</taxon>
        <taxon>Viridiplantae</taxon>
        <taxon>Streptophyta</taxon>
        <taxon>Embryophyta</taxon>
        <taxon>Tracheophyta</taxon>
        <taxon>Spermatophyta</taxon>
        <taxon>Magnoliopsida</taxon>
        <taxon>Liliopsida</taxon>
        <taxon>Poales</taxon>
        <taxon>Bromeliaceae</taxon>
        <taxon>Bromelioideae</taxon>
        <taxon>Ananas</taxon>
    </lineage>
</organism>
<dbReference type="InterPro" id="IPR036397">
    <property type="entry name" value="RNaseH_sf"/>
</dbReference>
<protein>
    <recommendedName>
        <fullName evidence="2">Integrase catalytic domain-containing protein</fullName>
    </recommendedName>
</protein>
<dbReference type="InterPro" id="IPR012337">
    <property type="entry name" value="RNaseH-like_sf"/>
</dbReference>
<dbReference type="EMBL" id="LR862135">
    <property type="protein sequence ID" value="CAD1840699.1"/>
    <property type="molecule type" value="Genomic_DNA"/>
</dbReference>
<evidence type="ECO:0008006" key="2">
    <source>
        <dbReference type="Google" id="ProtNLM"/>
    </source>
</evidence>